<name>A0A8S1TR68_9CILI</name>
<dbReference type="Proteomes" id="UP000689195">
    <property type="component" value="Unassembled WGS sequence"/>
</dbReference>
<dbReference type="OrthoDB" id="303071at2759"/>
<feature type="coiled-coil region" evidence="1">
    <location>
        <begin position="160"/>
        <end position="187"/>
    </location>
</feature>
<keyword evidence="1" id="KW-0175">Coiled coil</keyword>
<reference evidence="2" key="1">
    <citation type="submission" date="2021-01" db="EMBL/GenBank/DDBJ databases">
        <authorList>
            <consortium name="Genoscope - CEA"/>
            <person name="William W."/>
        </authorList>
    </citation>
    <scope>NUCLEOTIDE SEQUENCE</scope>
</reference>
<proteinExistence type="predicted"/>
<feature type="coiled-coil region" evidence="1">
    <location>
        <begin position="350"/>
        <end position="416"/>
    </location>
</feature>
<evidence type="ECO:0000313" key="3">
    <source>
        <dbReference type="Proteomes" id="UP000689195"/>
    </source>
</evidence>
<comment type="caution">
    <text evidence="2">The sequence shown here is derived from an EMBL/GenBank/DDBJ whole genome shotgun (WGS) entry which is preliminary data.</text>
</comment>
<gene>
    <name evidence="2" type="ORF">PPENT_87.1.T0250143</name>
</gene>
<organism evidence="2 3">
    <name type="scientific">Paramecium pentaurelia</name>
    <dbReference type="NCBI Taxonomy" id="43138"/>
    <lineage>
        <taxon>Eukaryota</taxon>
        <taxon>Sar</taxon>
        <taxon>Alveolata</taxon>
        <taxon>Ciliophora</taxon>
        <taxon>Intramacronucleata</taxon>
        <taxon>Oligohymenophorea</taxon>
        <taxon>Peniculida</taxon>
        <taxon>Parameciidae</taxon>
        <taxon>Paramecium</taxon>
    </lineage>
</organism>
<evidence type="ECO:0008006" key="4">
    <source>
        <dbReference type="Google" id="ProtNLM"/>
    </source>
</evidence>
<protein>
    <recommendedName>
        <fullName evidence="4">C2 NT-type domain-containing protein</fullName>
    </recommendedName>
</protein>
<evidence type="ECO:0000256" key="1">
    <source>
        <dbReference type="SAM" id="Coils"/>
    </source>
</evidence>
<sequence length="549" mass="64606">MENKEEHLHLEVTIQEFSSDSTSTQLLAFQIKTNHETIKTNSYEICNGQNLINESHQISLENRSIDSNYNKLELVLLLDNEVAGRVYCNLTRLINSKFELQYYNDQQIEIEEEVFLNNIQMLNLKVKLRLKVLNQNEEFSQRTTINTASSENQYEQNIVLSQMREEIEHWKSKYTNLAKELDSLGDELLSLSIKEKGNLYSYLTTEINIFRKIMKSKLQHFLQIHDNQVDQIYLYKKELNSYRTKLCCKCSEPFLKNSSQSLSEKIQYLTSIIDKKQTEYMQLMKSLEVEKQQQKSLQNTIKILNQQQFQLRQALAKSKKQIEDITKLQSQQELENQQLHKDIMSKTQILIQLNKRCLELEKQNSKMNSDYTEIINLQKEWSLSIHKSFEKESSEKQQLIDALSELNNLVKSLTSKENSSSDSKQVKECQCKIEQYINDYHLQVTQLEQLLNQYSIKFLNQNTTSNSIKTDESNKFTLQLPLENVNEQGIRDSEMSKYLNYQMEQYVQNLIQQKDDEITKLKHKIGDMLNLALELGNSVLIEQMQLTVM</sequence>
<accession>A0A8S1TR68</accession>
<feature type="coiled-coil region" evidence="1">
    <location>
        <begin position="273"/>
        <end position="307"/>
    </location>
</feature>
<evidence type="ECO:0000313" key="2">
    <source>
        <dbReference type="EMBL" id="CAD8154012.1"/>
    </source>
</evidence>
<dbReference type="EMBL" id="CAJJDO010000025">
    <property type="protein sequence ID" value="CAD8154012.1"/>
    <property type="molecule type" value="Genomic_DNA"/>
</dbReference>
<dbReference type="AlphaFoldDB" id="A0A8S1TR68"/>
<keyword evidence="3" id="KW-1185">Reference proteome</keyword>